<evidence type="ECO:0000313" key="2">
    <source>
        <dbReference type="EMBL" id="JAS90160.1"/>
    </source>
</evidence>
<organism evidence="2">
    <name type="scientific">Homalodisca liturata</name>
    <dbReference type="NCBI Taxonomy" id="320908"/>
    <lineage>
        <taxon>Eukaryota</taxon>
        <taxon>Metazoa</taxon>
        <taxon>Ecdysozoa</taxon>
        <taxon>Arthropoda</taxon>
        <taxon>Hexapoda</taxon>
        <taxon>Insecta</taxon>
        <taxon>Pterygota</taxon>
        <taxon>Neoptera</taxon>
        <taxon>Paraneoptera</taxon>
        <taxon>Hemiptera</taxon>
        <taxon>Auchenorrhyncha</taxon>
        <taxon>Membracoidea</taxon>
        <taxon>Cicadellidae</taxon>
        <taxon>Cicadellinae</taxon>
        <taxon>Proconiini</taxon>
        <taxon>Homalodisca</taxon>
    </lineage>
</organism>
<protein>
    <submittedName>
        <fullName evidence="2">Uncharacterized protein</fullName>
    </submittedName>
</protein>
<dbReference type="EMBL" id="GECU01017546">
    <property type="protein sequence ID" value="JAS90160.1"/>
    <property type="molecule type" value="Transcribed_RNA"/>
</dbReference>
<reference evidence="2" key="1">
    <citation type="submission" date="2015-11" db="EMBL/GenBank/DDBJ databases">
        <title>De novo transcriptome assembly of four potential Pierce s Disease insect vectors from Arizona vineyards.</title>
        <authorList>
            <person name="Tassone E.E."/>
        </authorList>
    </citation>
    <scope>NUCLEOTIDE SEQUENCE</scope>
</reference>
<gene>
    <name evidence="2" type="ORF">g.1684</name>
</gene>
<feature type="non-terminal residue" evidence="2">
    <location>
        <position position="104"/>
    </location>
</feature>
<feature type="compositionally biased region" description="Polar residues" evidence="1">
    <location>
        <begin position="31"/>
        <end position="40"/>
    </location>
</feature>
<feature type="non-terminal residue" evidence="2">
    <location>
        <position position="1"/>
    </location>
</feature>
<accession>A0A1B6ITH1</accession>
<evidence type="ECO:0000256" key="1">
    <source>
        <dbReference type="SAM" id="MobiDB-lite"/>
    </source>
</evidence>
<feature type="region of interest" description="Disordered" evidence="1">
    <location>
        <begin position="15"/>
        <end position="43"/>
    </location>
</feature>
<name>A0A1B6ITH1_9HEMI</name>
<sequence>KNLPDWKCSSCHIVSTQNNEPHSSHEPTLVGKTSPSKTNPLSESLQELEKSLTDCSAQSNEENLIVAAKIGSALLQENGILKKENLRLLDKLSSLQAKIEELEN</sequence>
<proteinExistence type="predicted"/>
<dbReference type="AlphaFoldDB" id="A0A1B6ITH1"/>